<keyword evidence="1" id="KW-0614">Plasmid</keyword>
<reference evidence="1 4" key="2">
    <citation type="submission" date="2016-01" db="EMBL/GenBank/DDBJ databases">
        <authorList>
            <person name="Oliw E.H."/>
        </authorList>
    </citation>
    <scope>NUCLEOTIDE SEQUENCE [LARGE SCALE GENOMIC DNA]</scope>
    <source>
        <strain evidence="1 4">MDcuke</strain>
        <plasmid evidence="1 4">unnamed3</plasmid>
    </source>
</reference>
<evidence type="ECO:0000313" key="4">
    <source>
        <dbReference type="Proteomes" id="UP000264980"/>
    </source>
</evidence>
<evidence type="ECO:0000313" key="1">
    <source>
        <dbReference type="EMBL" id="AXF79095.1"/>
    </source>
</evidence>
<name>A0A0M2K3V6_9GAMM</name>
<protein>
    <submittedName>
        <fullName evidence="2">Uncharacterized protein</fullName>
    </submittedName>
</protein>
<keyword evidence="3" id="KW-1185">Reference proteome</keyword>
<reference evidence="2 3" key="1">
    <citation type="submission" date="2015-01" db="EMBL/GenBank/DDBJ databases">
        <title>Erwinia tracheiphila.</title>
        <authorList>
            <person name="Shapiro L.R."/>
        </authorList>
    </citation>
    <scope>NUCLEOTIDE SEQUENCE [LARGE SCALE GENOMIC DNA]</scope>
    <source>
        <strain evidence="2 3">BuffGH</strain>
    </source>
</reference>
<sequence length="64" mass="7423">MEREFSAVASLKRNVKFWFECCGCNNEQVISNVKNWFDFAYCPAEQEKAKNEIISALTGEEKKI</sequence>
<organism evidence="2 3">
    <name type="scientific">Erwinia tracheiphila</name>
    <dbReference type="NCBI Taxonomy" id="65700"/>
    <lineage>
        <taxon>Bacteria</taxon>
        <taxon>Pseudomonadati</taxon>
        <taxon>Pseudomonadota</taxon>
        <taxon>Gammaproteobacteria</taxon>
        <taxon>Enterobacterales</taxon>
        <taxon>Erwiniaceae</taxon>
        <taxon>Erwinia</taxon>
    </lineage>
</organism>
<dbReference type="AlphaFoldDB" id="A0A0M2K3V6"/>
<geneLocation type="plasmid" evidence="1 4">
    <name>unnamed3</name>
</geneLocation>
<dbReference type="EMBL" id="JXNU01000007">
    <property type="protein sequence ID" value="KKF34065.1"/>
    <property type="molecule type" value="Genomic_DNA"/>
</dbReference>
<gene>
    <name evidence="1" type="ORF">AV903_26940</name>
    <name evidence="2" type="ORF">SY86_25905</name>
</gene>
<dbReference type="EMBL" id="CP013973">
    <property type="protein sequence ID" value="AXF79095.1"/>
    <property type="molecule type" value="Genomic_DNA"/>
</dbReference>
<dbReference type="Proteomes" id="UP000264980">
    <property type="component" value="Plasmid unnamed3"/>
</dbReference>
<dbReference type="STRING" id="65700.SY86_25905"/>
<dbReference type="PATRIC" id="fig|65700.7.peg.6403"/>
<dbReference type="Proteomes" id="UP000033924">
    <property type="component" value="Unassembled WGS sequence"/>
</dbReference>
<proteinExistence type="predicted"/>
<evidence type="ECO:0000313" key="3">
    <source>
        <dbReference type="Proteomes" id="UP000033924"/>
    </source>
</evidence>
<evidence type="ECO:0000313" key="2">
    <source>
        <dbReference type="EMBL" id="KKF34065.1"/>
    </source>
</evidence>
<accession>A0A0M2K3V6</accession>